<dbReference type="SUPFAM" id="SSF54171">
    <property type="entry name" value="DNA-binding domain"/>
    <property type="match status" value="1"/>
</dbReference>
<evidence type="ECO:0000313" key="9">
    <source>
        <dbReference type="Proteomes" id="UP000324907"/>
    </source>
</evidence>
<evidence type="ECO:0000256" key="4">
    <source>
        <dbReference type="ARBA" id="ARBA00023163"/>
    </source>
</evidence>
<dbReference type="SMART" id="SM00380">
    <property type="entry name" value="AP2"/>
    <property type="match status" value="1"/>
</dbReference>
<proteinExistence type="predicted"/>
<evidence type="ECO:0000256" key="3">
    <source>
        <dbReference type="ARBA" id="ARBA00023125"/>
    </source>
</evidence>
<protein>
    <recommendedName>
        <fullName evidence="7">AP2/ERF domain-containing protein</fullName>
    </recommendedName>
</protein>
<evidence type="ECO:0000259" key="7">
    <source>
        <dbReference type="PROSITE" id="PS51032"/>
    </source>
</evidence>
<feature type="domain" description="AP2/ERF" evidence="7">
    <location>
        <begin position="245"/>
        <end position="309"/>
    </location>
</feature>
<dbReference type="GO" id="GO:0003700">
    <property type="term" value="F:DNA-binding transcription factor activity"/>
    <property type="evidence" value="ECO:0007669"/>
    <property type="project" value="InterPro"/>
</dbReference>
<comment type="caution">
    <text evidence="8">The sequence shown here is derived from an EMBL/GenBank/DDBJ whole genome shotgun (WGS) entry which is preliminary data.</text>
</comment>
<dbReference type="PROSITE" id="PS51032">
    <property type="entry name" value="AP2_ERF"/>
    <property type="match status" value="1"/>
</dbReference>
<evidence type="ECO:0000313" key="8">
    <source>
        <dbReference type="EMBL" id="KAA0171591.1"/>
    </source>
</evidence>
<name>A0A5A8E6W7_CAFRO</name>
<dbReference type="GO" id="GO:0003677">
    <property type="term" value="F:DNA binding"/>
    <property type="evidence" value="ECO:0007669"/>
    <property type="project" value="UniProtKB-KW"/>
</dbReference>
<evidence type="ECO:0000256" key="5">
    <source>
        <dbReference type="ARBA" id="ARBA00023242"/>
    </source>
</evidence>
<dbReference type="InterPro" id="IPR036955">
    <property type="entry name" value="AP2/ERF_dom_sf"/>
</dbReference>
<sequence>MDPMAALAAMANEECTGHDSHAAASAGLAADALASMISSGGPVVPPTLPGSRPMRCDSASFGPFSPPIQRFLGDAAWRRRGSSIGHGGLDRLSDAGGVLHLEGAHSAAAGATIPLESADSDLLRDLAVRQTAQIAALREQLRHRSDLRRYTTVYMGATAPAFLVPTDTSDGADRALRRLRASVEHVMGPDVRLYRLGPSGRWAPLDDPSEAASLCSDKPATAAAAAGAEGSAGSRPVRKLVKTSQYRGVRFCKKSLKWIASISHKAKVRRLGVFTSEELAARAYDAAAYEIIAQQPDVPARHQPKPNFTREGERIPYSRRTRRHDKVMVENVAPLCRAKAQQQQQQQQQQS</sequence>
<comment type="subcellular location">
    <subcellularLocation>
        <location evidence="1">Nucleus</location>
    </subcellularLocation>
</comment>
<dbReference type="Gene3D" id="3.30.730.10">
    <property type="entry name" value="AP2/ERF domain"/>
    <property type="match status" value="1"/>
</dbReference>
<evidence type="ECO:0000256" key="6">
    <source>
        <dbReference type="SAM" id="MobiDB-lite"/>
    </source>
</evidence>
<reference evidence="8 9" key="1">
    <citation type="submission" date="2019-07" db="EMBL/GenBank/DDBJ databases">
        <title>Genomes of Cafeteria roenbergensis.</title>
        <authorList>
            <person name="Fischer M.G."/>
            <person name="Hackl T."/>
            <person name="Roman M."/>
        </authorList>
    </citation>
    <scope>NUCLEOTIDE SEQUENCE [LARGE SCALE GENOMIC DNA]</scope>
    <source>
        <strain evidence="8 9">RCC970-E3</strain>
    </source>
</reference>
<evidence type="ECO:0000256" key="1">
    <source>
        <dbReference type="ARBA" id="ARBA00004123"/>
    </source>
</evidence>
<feature type="region of interest" description="Disordered" evidence="6">
    <location>
        <begin position="299"/>
        <end position="324"/>
    </location>
</feature>
<keyword evidence="3" id="KW-0238">DNA-binding</keyword>
<organism evidence="8 9">
    <name type="scientific">Cafeteria roenbergensis</name>
    <name type="common">Marine flagellate</name>
    <dbReference type="NCBI Taxonomy" id="33653"/>
    <lineage>
        <taxon>Eukaryota</taxon>
        <taxon>Sar</taxon>
        <taxon>Stramenopiles</taxon>
        <taxon>Bigyra</taxon>
        <taxon>Opalozoa</taxon>
        <taxon>Bicosoecida</taxon>
        <taxon>Cafeteriaceae</taxon>
        <taxon>Cafeteria</taxon>
    </lineage>
</organism>
<dbReference type="InterPro" id="IPR001471">
    <property type="entry name" value="AP2/ERF_dom"/>
</dbReference>
<dbReference type="EMBL" id="VLTL01000005">
    <property type="protein sequence ID" value="KAA0171591.1"/>
    <property type="molecule type" value="Genomic_DNA"/>
</dbReference>
<gene>
    <name evidence="8" type="ORF">FNF28_00524</name>
</gene>
<evidence type="ECO:0000256" key="2">
    <source>
        <dbReference type="ARBA" id="ARBA00023015"/>
    </source>
</evidence>
<keyword evidence="5" id="KW-0539">Nucleus</keyword>
<dbReference type="AlphaFoldDB" id="A0A5A8E6W7"/>
<dbReference type="InterPro" id="IPR016177">
    <property type="entry name" value="DNA-bd_dom_sf"/>
</dbReference>
<dbReference type="Proteomes" id="UP000324907">
    <property type="component" value="Unassembled WGS sequence"/>
</dbReference>
<keyword evidence="4" id="KW-0804">Transcription</keyword>
<dbReference type="GO" id="GO:0005634">
    <property type="term" value="C:nucleus"/>
    <property type="evidence" value="ECO:0007669"/>
    <property type="project" value="UniProtKB-SubCell"/>
</dbReference>
<accession>A0A5A8E6W7</accession>
<keyword evidence="2" id="KW-0805">Transcription regulation</keyword>